<dbReference type="InterPro" id="IPR014729">
    <property type="entry name" value="Rossmann-like_a/b/a_fold"/>
</dbReference>
<comment type="cofactor">
    <cofactor evidence="1">
        <name>Zn(2+)</name>
        <dbReference type="ChEBI" id="CHEBI:29105"/>
    </cofactor>
</comment>
<evidence type="ECO:0000256" key="7">
    <source>
        <dbReference type="ARBA" id="ARBA00022840"/>
    </source>
</evidence>
<keyword evidence="7" id="KW-0067">ATP-binding</keyword>
<organism evidence="12 13">
    <name type="scientific">Babesia duncani</name>
    <dbReference type="NCBI Taxonomy" id="323732"/>
    <lineage>
        <taxon>Eukaryota</taxon>
        <taxon>Sar</taxon>
        <taxon>Alveolata</taxon>
        <taxon>Apicomplexa</taxon>
        <taxon>Aconoidasida</taxon>
        <taxon>Piroplasmida</taxon>
        <taxon>Babesiidae</taxon>
        <taxon>Babesia</taxon>
    </lineage>
</organism>
<dbReference type="EC" id="6.1.1.16" evidence="2"/>
<dbReference type="GeneID" id="94334835"/>
<dbReference type="InterPro" id="IPR024909">
    <property type="entry name" value="Cys-tRNA/MSH_ligase"/>
</dbReference>
<evidence type="ECO:0000313" key="12">
    <source>
        <dbReference type="EMBL" id="KAK2197535.1"/>
    </source>
</evidence>
<dbReference type="EMBL" id="JALLKP010000001">
    <property type="protein sequence ID" value="KAK2197535.1"/>
    <property type="molecule type" value="Genomic_DNA"/>
</dbReference>
<keyword evidence="8" id="KW-0648">Protein biosynthesis</keyword>
<protein>
    <recommendedName>
        <fullName evidence="2">cysteine--tRNA ligase</fullName>
        <ecNumber evidence="2">6.1.1.16</ecNumber>
    </recommendedName>
    <alternativeName>
        <fullName evidence="10">Cysteinyl-tRNA synthetase</fullName>
    </alternativeName>
</protein>
<proteinExistence type="inferred from homology"/>
<dbReference type="PRINTS" id="PR00983">
    <property type="entry name" value="TRNASYNTHCYS"/>
</dbReference>
<evidence type="ECO:0000256" key="4">
    <source>
        <dbReference type="ARBA" id="ARBA00022723"/>
    </source>
</evidence>
<gene>
    <name evidence="12" type="ORF">BdWA1_000537</name>
</gene>
<dbReference type="GO" id="GO:0004817">
    <property type="term" value="F:cysteine-tRNA ligase activity"/>
    <property type="evidence" value="ECO:0007669"/>
    <property type="project" value="UniProtKB-EC"/>
</dbReference>
<keyword evidence="5" id="KW-0547">Nucleotide-binding</keyword>
<evidence type="ECO:0000256" key="6">
    <source>
        <dbReference type="ARBA" id="ARBA00022833"/>
    </source>
</evidence>
<dbReference type="GO" id="GO:0005737">
    <property type="term" value="C:cytoplasm"/>
    <property type="evidence" value="ECO:0007669"/>
    <property type="project" value="TreeGrafter"/>
</dbReference>
<evidence type="ECO:0000256" key="8">
    <source>
        <dbReference type="ARBA" id="ARBA00022917"/>
    </source>
</evidence>
<dbReference type="HAMAP" id="MF_00041">
    <property type="entry name" value="Cys_tRNA_synth"/>
    <property type="match status" value="1"/>
</dbReference>
<dbReference type="PANTHER" id="PTHR10890">
    <property type="entry name" value="CYSTEINYL-TRNA SYNTHETASE"/>
    <property type="match status" value="1"/>
</dbReference>
<dbReference type="SUPFAM" id="SSF47323">
    <property type="entry name" value="Anticodon-binding domain of a subclass of class I aminoacyl-tRNA synthetases"/>
    <property type="match status" value="1"/>
</dbReference>
<evidence type="ECO:0000256" key="9">
    <source>
        <dbReference type="ARBA" id="ARBA00023146"/>
    </source>
</evidence>
<evidence type="ECO:0000259" key="11">
    <source>
        <dbReference type="Pfam" id="PF01406"/>
    </source>
</evidence>
<dbReference type="GO" id="GO:0006423">
    <property type="term" value="P:cysteinyl-tRNA aminoacylation"/>
    <property type="evidence" value="ECO:0007669"/>
    <property type="project" value="InterPro"/>
</dbReference>
<dbReference type="AlphaFoldDB" id="A0AAD9PMS5"/>
<keyword evidence="13" id="KW-1185">Reference proteome</keyword>
<dbReference type="SUPFAM" id="SSF52374">
    <property type="entry name" value="Nucleotidylyl transferase"/>
    <property type="match status" value="1"/>
</dbReference>
<keyword evidence="4" id="KW-0479">Metal-binding</keyword>
<dbReference type="NCBIfam" id="TIGR00435">
    <property type="entry name" value="cysS"/>
    <property type="match status" value="1"/>
</dbReference>
<keyword evidence="3" id="KW-0436">Ligase</keyword>
<comment type="caution">
    <text evidence="12">The sequence shown here is derived from an EMBL/GenBank/DDBJ whole genome shotgun (WGS) entry which is preliminary data.</text>
</comment>
<evidence type="ECO:0000256" key="3">
    <source>
        <dbReference type="ARBA" id="ARBA00022598"/>
    </source>
</evidence>
<evidence type="ECO:0000256" key="2">
    <source>
        <dbReference type="ARBA" id="ARBA00012832"/>
    </source>
</evidence>
<dbReference type="FunFam" id="3.40.50.620:FF:000027">
    <property type="entry name" value="Cysteine--tRNA ligase, cytoplasmic"/>
    <property type="match status" value="1"/>
</dbReference>
<dbReference type="InterPro" id="IPR032678">
    <property type="entry name" value="tRNA-synt_1_cat_dom"/>
</dbReference>
<evidence type="ECO:0000256" key="10">
    <source>
        <dbReference type="ARBA" id="ARBA00031499"/>
    </source>
</evidence>
<keyword evidence="9 12" id="KW-0030">Aminoacyl-tRNA synthetase</keyword>
<sequence length="641" mass="72952">MATSADNREWQMPCFEGKLRTGLMLKNSLAPKGLVEFVPEKSRHVKWYCCGPTVYDAAHLGHARTYVACDTIRSIMSRYFGYQVELVVNVTDIDDKIIKRAQQEGKEFGELARFWEYEFWNDMNALGVELPDRVTRVSEFVPEIIAFVEKIIANGYAYESEGSVYFDIDAFTSRGNVYAKLEPTSFNDVGRIAEAEGDMGQPAGKKRSPADFALWKCAKPGEPAWESPWGLGRPGWHIECSAMCASSFGEDIIDVHSGGIDLRFPHHDNEIAQSEAYAGTNRWVNYFIHFGHLHIQGLKMSKSLKNFITIKQLLERYNQRQLRLLFLMSRYDSTLNYNPDPEGMAEVLAIDDALFNFFSLLNSKLTTMKDELKLKEEHAEIQQYFETLQNTIHEALMDNFDTPKVIDSIVAFCAKVTSHLSKATLPYSTSLSIKRYLYFILEILKLREPACEYGSFSQSQNQNTRDFATLANHLATLRTQCRQISRKTLSHFSNARSDRGELKDGDSLRQDAIEILNHCDSLRDDLLPQVGILLEDHDDGTSVVKFKSPQEIEQLNKIKEDLRHVRLSKPSSNSQQPGVQSLANVEPKDFIATKYPGKFSQFDEEFLPICNADGTPVSKSQRQALRKLLEKHIKQNQSRSG</sequence>
<dbReference type="Gene3D" id="3.40.50.620">
    <property type="entry name" value="HUPs"/>
    <property type="match status" value="1"/>
</dbReference>
<reference evidence="12" key="1">
    <citation type="journal article" date="2023" name="Nat. Microbiol.">
        <title>Babesia duncani multi-omics identifies virulence factors and drug targets.</title>
        <authorList>
            <person name="Singh P."/>
            <person name="Lonardi S."/>
            <person name="Liang Q."/>
            <person name="Vydyam P."/>
            <person name="Khabirova E."/>
            <person name="Fang T."/>
            <person name="Gihaz S."/>
            <person name="Thekkiniath J."/>
            <person name="Munshi M."/>
            <person name="Abel S."/>
            <person name="Ciampossin L."/>
            <person name="Batugedara G."/>
            <person name="Gupta M."/>
            <person name="Lu X.M."/>
            <person name="Lenz T."/>
            <person name="Chakravarty S."/>
            <person name="Cornillot E."/>
            <person name="Hu Y."/>
            <person name="Ma W."/>
            <person name="Gonzalez L.M."/>
            <person name="Sanchez S."/>
            <person name="Estrada K."/>
            <person name="Sanchez-Flores A."/>
            <person name="Montero E."/>
            <person name="Harb O.S."/>
            <person name="Le Roch K.G."/>
            <person name="Mamoun C.B."/>
        </authorList>
    </citation>
    <scope>NUCLEOTIDE SEQUENCE</scope>
    <source>
        <strain evidence="12">WA1</strain>
    </source>
</reference>
<evidence type="ECO:0000256" key="5">
    <source>
        <dbReference type="ARBA" id="ARBA00022741"/>
    </source>
</evidence>
<dbReference type="GO" id="GO:0005524">
    <property type="term" value="F:ATP binding"/>
    <property type="evidence" value="ECO:0007669"/>
    <property type="project" value="UniProtKB-KW"/>
</dbReference>
<name>A0AAD9PMS5_9APIC</name>
<keyword evidence="6" id="KW-0862">Zinc</keyword>
<dbReference type="PANTHER" id="PTHR10890:SF3">
    <property type="entry name" value="CYSTEINE--TRNA LIGASE, CYTOPLASMIC"/>
    <property type="match status" value="1"/>
</dbReference>
<evidence type="ECO:0000256" key="1">
    <source>
        <dbReference type="ARBA" id="ARBA00001947"/>
    </source>
</evidence>
<feature type="domain" description="tRNA synthetases class I catalytic" evidence="11">
    <location>
        <begin position="37"/>
        <end position="338"/>
    </location>
</feature>
<dbReference type="CDD" id="cd00672">
    <property type="entry name" value="CysRS_core"/>
    <property type="match status" value="1"/>
</dbReference>
<dbReference type="GO" id="GO:0046872">
    <property type="term" value="F:metal ion binding"/>
    <property type="evidence" value="ECO:0007669"/>
    <property type="project" value="UniProtKB-KW"/>
</dbReference>
<accession>A0AAD9PMS5</accession>
<dbReference type="KEGG" id="bdw:94334835"/>
<dbReference type="Proteomes" id="UP001214638">
    <property type="component" value="Unassembled WGS sequence"/>
</dbReference>
<dbReference type="Gene3D" id="1.20.120.1910">
    <property type="entry name" value="Cysteine-tRNA ligase, C-terminal anti-codon recognition domain"/>
    <property type="match status" value="1"/>
</dbReference>
<dbReference type="RefSeq" id="XP_067804377.1">
    <property type="nucleotide sequence ID" value="XM_067945586.1"/>
</dbReference>
<dbReference type="InterPro" id="IPR015803">
    <property type="entry name" value="Cys-tRNA-ligase"/>
</dbReference>
<dbReference type="Pfam" id="PF01406">
    <property type="entry name" value="tRNA-synt_1e"/>
    <property type="match status" value="1"/>
</dbReference>
<evidence type="ECO:0000313" key="13">
    <source>
        <dbReference type="Proteomes" id="UP001214638"/>
    </source>
</evidence>
<dbReference type="InterPro" id="IPR009080">
    <property type="entry name" value="tRNAsynth_Ia_anticodon-bd"/>
</dbReference>